<accession>A0A1V4HYW8</accession>
<sequence length="63" mass="6972">MNKFVKFTDAATSHEIFVNVTHIIAVTPTSADRTQTWIHTANPQNPTFTIDENVDAVMQKLGG</sequence>
<evidence type="ECO:0000313" key="1">
    <source>
        <dbReference type="EMBL" id="OPH82762.1"/>
    </source>
</evidence>
<keyword evidence="2" id="KW-1185">Reference proteome</keyword>
<dbReference type="STRING" id="29421.B2M20_09450"/>
<comment type="caution">
    <text evidence="1">The sequence shown here is derived from an EMBL/GenBank/DDBJ whole genome shotgun (WGS) entry which is preliminary data.</text>
</comment>
<protein>
    <submittedName>
        <fullName evidence="1">Uncharacterized protein</fullName>
    </submittedName>
</protein>
<dbReference type="AlphaFoldDB" id="A0A1V4HYW8"/>
<name>A0A1V4HYW8_NITVU</name>
<reference evidence="1 2" key="1">
    <citation type="submission" date="2017-02" db="EMBL/GenBank/DDBJ databases">
        <title>Genome sequence of the nitrite-oxidizing bacterium Nitrobacter vulgaris strain Ab1.</title>
        <authorList>
            <person name="Mellbye B.L."/>
            <person name="Davis E.W."/>
            <person name="Spieck E."/>
            <person name="Chang J.H."/>
            <person name="Bottomley P.J."/>
            <person name="Sayavedra-Soto L.A."/>
        </authorList>
    </citation>
    <scope>NUCLEOTIDE SEQUENCE [LARGE SCALE GENOMIC DNA]</scope>
    <source>
        <strain evidence="1 2">Ab1</strain>
    </source>
</reference>
<dbReference type="EMBL" id="MWPQ01000040">
    <property type="protein sequence ID" value="OPH82762.1"/>
    <property type="molecule type" value="Genomic_DNA"/>
</dbReference>
<evidence type="ECO:0000313" key="2">
    <source>
        <dbReference type="Proteomes" id="UP000189940"/>
    </source>
</evidence>
<dbReference type="RefSeq" id="WP_079446795.1">
    <property type="nucleotide sequence ID" value="NZ_JAVDPZ010000002.1"/>
</dbReference>
<gene>
    <name evidence="1" type="ORF">B2M20_09450</name>
</gene>
<proteinExistence type="predicted"/>
<dbReference type="Proteomes" id="UP000189940">
    <property type="component" value="Unassembled WGS sequence"/>
</dbReference>
<organism evidence="1 2">
    <name type="scientific">Nitrobacter vulgaris</name>
    <dbReference type="NCBI Taxonomy" id="29421"/>
    <lineage>
        <taxon>Bacteria</taxon>
        <taxon>Pseudomonadati</taxon>
        <taxon>Pseudomonadota</taxon>
        <taxon>Alphaproteobacteria</taxon>
        <taxon>Hyphomicrobiales</taxon>
        <taxon>Nitrobacteraceae</taxon>
        <taxon>Nitrobacter</taxon>
    </lineage>
</organism>